<feature type="domain" description="TIL" evidence="2">
    <location>
        <begin position="39"/>
        <end position="97"/>
    </location>
</feature>
<dbReference type="Gene3D" id="2.10.25.10">
    <property type="entry name" value="Laminin"/>
    <property type="match status" value="1"/>
</dbReference>
<accession>A0A2M4AXX1</accession>
<dbReference type="EMBL" id="GGFK01012328">
    <property type="protein sequence ID" value="MBW45649.1"/>
    <property type="molecule type" value="Transcribed_RNA"/>
</dbReference>
<feature type="signal peptide" evidence="1">
    <location>
        <begin position="1"/>
        <end position="24"/>
    </location>
</feature>
<dbReference type="AlphaFoldDB" id="A0A2M4AXX1"/>
<dbReference type="Pfam" id="PF01826">
    <property type="entry name" value="TIL"/>
    <property type="match status" value="1"/>
</dbReference>
<keyword evidence="1" id="KW-0732">Signal</keyword>
<evidence type="ECO:0000256" key="1">
    <source>
        <dbReference type="SAM" id="SignalP"/>
    </source>
</evidence>
<dbReference type="SUPFAM" id="SSF57567">
    <property type="entry name" value="Serine protease inhibitors"/>
    <property type="match status" value="1"/>
</dbReference>
<dbReference type="CDD" id="cd19941">
    <property type="entry name" value="TIL"/>
    <property type="match status" value="1"/>
</dbReference>
<proteinExistence type="predicted"/>
<dbReference type="InterPro" id="IPR036084">
    <property type="entry name" value="Ser_inhib-like_sf"/>
</dbReference>
<sequence>MRRPPLQLAITLVVICLVIAASRAQTTTNKSSPVISCSGPNEERIDCGPLCGDRMCWTMREANFASNRCSKQCAPGCFCKNGYLRNSRGICVTPLSCLA</sequence>
<reference evidence="3" key="1">
    <citation type="submission" date="2018-01" db="EMBL/GenBank/DDBJ databases">
        <title>An insight into the sialome of Amazonian anophelines.</title>
        <authorList>
            <person name="Ribeiro J.M."/>
            <person name="Scarpassa V."/>
            <person name="Calvo E."/>
        </authorList>
    </citation>
    <scope>NUCLEOTIDE SEQUENCE</scope>
    <source>
        <tissue evidence="3">Salivary glands</tissue>
    </source>
</reference>
<feature type="chain" id="PRO_5014792081" evidence="1">
    <location>
        <begin position="25"/>
        <end position="99"/>
    </location>
</feature>
<organism evidence="3">
    <name type="scientific">Anopheles triannulatus</name>
    <dbReference type="NCBI Taxonomy" id="58253"/>
    <lineage>
        <taxon>Eukaryota</taxon>
        <taxon>Metazoa</taxon>
        <taxon>Ecdysozoa</taxon>
        <taxon>Arthropoda</taxon>
        <taxon>Hexapoda</taxon>
        <taxon>Insecta</taxon>
        <taxon>Pterygota</taxon>
        <taxon>Neoptera</taxon>
        <taxon>Endopterygota</taxon>
        <taxon>Diptera</taxon>
        <taxon>Nematocera</taxon>
        <taxon>Culicoidea</taxon>
        <taxon>Culicidae</taxon>
        <taxon>Anophelinae</taxon>
        <taxon>Anopheles</taxon>
    </lineage>
</organism>
<evidence type="ECO:0000259" key="2">
    <source>
        <dbReference type="Pfam" id="PF01826"/>
    </source>
</evidence>
<name>A0A2M4AXX1_9DIPT</name>
<protein>
    <submittedName>
        <fullName evidence="3">Putative trypsin inhibitor like cysteine rich domain protein</fullName>
    </submittedName>
</protein>
<dbReference type="InterPro" id="IPR002919">
    <property type="entry name" value="TIL_dom"/>
</dbReference>
<evidence type="ECO:0000313" key="3">
    <source>
        <dbReference type="EMBL" id="MBW45649.1"/>
    </source>
</evidence>